<dbReference type="GO" id="GO:0003973">
    <property type="term" value="F:(S)-2-hydroxy-acid oxidase activity"/>
    <property type="evidence" value="ECO:0007669"/>
    <property type="project" value="UniProtKB-EC"/>
</dbReference>
<dbReference type="GO" id="GO:0005777">
    <property type="term" value="C:peroxisome"/>
    <property type="evidence" value="ECO:0007669"/>
    <property type="project" value="UniProtKB-ARBA"/>
</dbReference>
<dbReference type="AlphaFoldDB" id="A0AAV6RI52"/>
<evidence type="ECO:0000256" key="3">
    <source>
        <dbReference type="ARBA" id="ARBA00022630"/>
    </source>
</evidence>
<keyword evidence="3" id="KW-0285">Flavoprotein</keyword>
<comment type="catalytic activity">
    <reaction evidence="7">
        <text>a (2S)-2-hydroxycarboxylate + O2 = a 2-oxocarboxylate + H2O2</text>
        <dbReference type="Rhea" id="RHEA:16789"/>
        <dbReference type="ChEBI" id="CHEBI:15379"/>
        <dbReference type="ChEBI" id="CHEBI:16240"/>
        <dbReference type="ChEBI" id="CHEBI:35179"/>
        <dbReference type="ChEBI" id="CHEBI:58123"/>
        <dbReference type="EC" id="1.1.3.15"/>
    </reaction>
    <physiologicalReaction direction="left-to-right" evidence="7">
        <dbReference type="Rhea" id="RHEA:16790"/>
    </physiologicalReaction>
</comment>
<dbReference type="Pfam" id="PF01070">
    <property type="entry name" value="FMN_dh"/>
    <property type="match status" value="1"/>
</dbReference>
<evidence type="ECO:0000256" key="4">
    <source>
        <dbReference type="ARBA" id="ARBA00022643"/>
    </source>
</evidence>
<feature type="domain" description="FMN hydroxy acid dehydrogenase" evidence="9">
    <location>
        <begin position="1"/>
        <end position="368"/>
    </location>
</feature>
<dbReference type="Proteomes" id="UP000693946">
    <property type="component" value="Linkage Group LG19"/>
</dbReference>
<evidence type="ECO:0000256" key="6">
    <source>
        <dbReference type="ARBA" id="ARBA00024042"/>
    </source>
</evidence>
<dbReference type="PIRSF" id="PIRSF000138">
    <property type="entry name" value="Al-hdrx_acd_dh"/>
    <property type="match status" value="1"/>
</dbReference>
<dbReference type="FunFam" id="3.20.20.70:FF:000056">
    <property type="entry name" value="hydroxyacid oxidase 2"/>
    <property type="match status" value="1"/>
</dbReference>
<comment type="caution">
    <text evidence="10">The sequence shown here is derived from an EMBL/GenBank/DDBJ whole genome shotgun (WGS) entry which is preliminary data.</text>
</comment>
<evidence type="ECO:0000256" key="8">
    <source>
        <dbReference type="ARBA" id="ARBA00029327"/>
    </source>
</evidence>
<evidence type="ECO:0000256" key="5">
    <source>
        <dbReference type="ARBA" id="ARBA00023002"/>
    </source>
</evidence>
<dbReference type="InterPro" id="IPR008259">
    <property type="entry name" value="FMN_hydac_DH_AS"/>
</dbReference>
<dbReference type="InterPro" id="IPR000262">
    <property type="entry name" value="FMN-dep_DH"/>
</dbReference>
<evidence type="ECO:0000313" key="10">
    <source>
        <dbReference type="EMBL" id="KAG7504948.1"/>
    </source>
</evidence>
<accession>A0AAV6RI52</accession>
<dbReference type="EMBL" id="JAGKHQ010000011">
    <property type="protein sequence ID" value="KAG7504948.1"/>
    <property type="molecule type" value="Genomic_DNA"/>
</dbReference>
<comment type="similarity">
    <text evidence="6">Belongs to the FMN-dependent alpha-hydroxy acid dehydrogenase family.</text>
</comment>
<dbReference type="PROSITE" id="PS51349">
    <property type="entry name" value="FMN_HYDROXY_ACID_DH_2"/>
    <property type="match status" value="1"/>
</dbReference>
<evidence type="ECO:0000259" key="9">
    <source>
        <dbReference type="PROSITE" id="PS51349"/>
    </source>
</evidence>
<keyword evidence="5" id="KW-0560">Oxidoreductase</keyword>
<dbReference type="GO" id="GO:0010181">
    <property type="term" value="F:FMN binding"/>
    <property type="evidence" value="ECO:0007669"/>
    <property type="project" value="InterPro"/>
</dbReference>
<keyword evidence="4" id="KW-0288">FMN</keyword>
<keyword evidence="11" id="KW-1185">Reference proteome</keyword>
<comment type="catalytic activity">
    <reaction evidence="8">
        <text>2-hydroxyoctanoate + O2 = 2-oxooctanoate + H2O2</text>
        <dbReference type="Rhea" id="RHEA:67940"/>
        <dbReference type="ChEBI" id="CHEBI:15379"/>
        <dbReference type="ChEBI" id="CHEBI:16240"/>
        <dbReference type="ChEBI" id="CHEBI:133514"/>
        <dbReference type="ChEBI" id="CHEBI:176689"/>
    </reaction>
    <physiologicalReaction direction="left-to-right" evidence="8">
        <dbReference type="Rhea" id="RHEA:67941"/>
    </physiologicalReaction>
</comment>
<dbReference type="EC" id="1.1.3.15" evidence="2"/>
<evidence type="ECO:0000256" key="7">
    <source>
        <dbReference type="ARBA" id="ARBA00029325"/>
    </source>
</evidence>
<gene>
    <name evidence="10" type="ORF">JOB18_019965</name>
</gene>
<evidence type="ECO:0000313" key="11">
    <source>
        <dbReference type="Proteomes" id="UP000693946"/>
    </source>
</evidence>
<dbReference type="InterPro" id="IPR037396">
    <property type="entry name" value="FMN_HAD"/>
</dbReference>
<sequence>MSGQRVCVSDFEDEARKVLPKSVFDYYRSGADQQHTLTDNVAAFNRWHLLPRVLRDVSTVDMSVSVLGHRLSMPVCVAATAMQRMAHPEGETATARACRAVGTGMMLSSWATSTIEEVMSAMTSSAGGAVLWLQLYIYKDRELTLSLVRRAEEAGYKAIFVTVDTPYLGRRLDDMRNRFKLPSHLSMSNFTSASLAFSEGNYGDDSGLAVYVAKAIDPTLCWDDITWLKKHTHLPVIVKGILNGEDAVQAVNRGVSGILVSNHGARQLDGVPATLDVLEEVVKSVDGRCEVYMDGGVRRGTDVLKALALGAKAVFIGRPVLWGLSCQGEQGVTKVLELVKEELRLAMALSGCRSVSELSLQWLFRRRRESLRRHWTFLCHQLRSVHSLLRCSQQMFF</sequence>
<dbReference type="PANTHER" id="PTHR10578:SF107">
    <property type="entry name" value="2-HYDROXYACID OXIDASE 1"/>
    <property type="match status" value="1"/>
</dbReference>
<dbReference type="CDD" id="cd02809">
    <property type="entry name" value="alpha_hydroxyacid_oxid_FMN"/>
    <property type="match status" value="1"/>
</dbReference>
<comment type="cofactor">
    <cofactor evidence="1">
        <name>FMN</name>
        <dbReference type="ChEBI" id="CHEBI:58210"/>
    </cofactor>
</comment>
<proteinExistence type="inferred from homology"/>
<protein>
    <recommendedName>
        <fullName evidence="2">(S)-2-hydroxy-acid oxidase</fullName>
        <ecNumber evidence="2">1.1.3.15</ecNumber>
    </recommendedName>
</protein>
<dbReference type="PROSITE" id="PS00557">
    <property type="entry name" value="FMN_HYDROXY_ACID_DH_1"/>
    <property type="match status" value="1"/>
</dbReference>
<evidence type="ECO:0000256" key="1">
    <source>
        <dbReference type="ARBA" id="ARBA00001917"/>
    </source>
</evidence>
<dbReference type="InterPro" id="IPR012133">
    <property type="entry name" value="Alpha-hydoxy_acid_DH_FMN"/>
</dbReference>
<organism evidence="10 11">
    <name type="scientific">Solea senegalensis</name>
    <name type="common">Senegalese sole</name>
    <dbReference type="NCBI Taxonomy" id="28829"/>
    <lineage>
        <taxon>Eukaryota</taxon>
        <taxon>Metazoa</taxon>
        <taxon>Chordata</taxon>
        <taxon>Craniata</taxon>
        <taxon>Vertebrata</taxon>
        <taxon>Euteleostomi</taxon>
        <taxon>Actinopterygii</taxon>
        <taxon>Neopterygii</taxon>
        <taxon>Teleostei</taxon>
        <taxon>Neoteleostei</taxon>
        <taxon>Acanthomorphata</taxon>
        <taxon>Carangaria</taxon>
        <taxon>Pleuronectiformes</taxon>
        <taxon>Pleuronectoidei</taxon>
        <taxon>Soleidae</taxon>
        <taxon>Solea</taxon>
    </lineage>
</organism>
<name>A0AAV6RI52_SOLSE</name>
<dbReference type="PANTHER" id="PTHR10578">
    <property type="entry name" value="S -2-HYDROXY-ACID OXIDASE-RELATED"/>
    <property type="match status" value="1"/>
</dbReference>
<reference evidence="10 11" key="1">
    <citation type="journal article" date="2021" name="Sci. Rep.">
        <title>Chromosome anchoring in Senegalese sole (Solea senegalensis) reveals sex-associated markers and genome rearrangements in flatfish.</title>
        <authorList>
            <person name="Guerrero-Cozar I."/>
            <person name="Gomez-Garrido J."/>
            <person name="Berbel C."/>
            <person name="Martinez-Blanch J.F."/>
            <person name="Alioto T."/>
            <person name="Claros M.G."/>
            <person name="Gagnaire P.A."/>
            <person name="Manchado M."/>
        </authorList>
    </citation>
    <scope>NUCLEOTIDE SEQUENCE [LARGE SCALE GENOMIC DNA]</scope>
    <source>
        <strain evidence="10">Sse05_10M</strain>
    </source>
</reference>
<evidence type="ECO:0000256" key="2">
    <source>
        <dbReference type="ARBA" id="ARBA00013087"/>
    </source>
</evidence>